<evidence type="ECO:0000313" key="5">
    <source>
        <dbReference type="EMBL" id="VEN41664.1"/>
    </source>
</evidence>
<dbReference type="Proteomes" id="UP000410492">
    <property type="component" value="Unassembled WGS sequence"/>
</dbReference>
<dbReference type="EMBL" id="CAACVG010006786">
    <property type="protein sequence ID" value="VEN41664.1"/>
    <property type="molecule type" value="Genomic_DNA"/>
</dbReference>
<reference evidence="5 6" key="1">
    <citation type="submission" date="2019-01" db="EMBL/GenBank/DDBJ databases">
        <authorList>
            <person name="Sayadi A."/>
        </authorList>
    </citation>
    <scope>NUCLEOTIDE SEQUENCE [LARGE SCALE GENOMIC DNA]</scope>
</reference>
<sequence length="159" mass="18955">MSSIQAKENEETNEQKEEIKKIKDEWMIRPCRVYDAEYSDCTSIQARFNQYFIFGKPLDCSQWKKDSINCYKWDDNKDVAAANELIHSEKVRRRERLLPHVRNDVWQKRKEPPKDWNKPLPEHMLKEYENTYLNLKAKELRGEAPPSFDVPYTGGCTIL</sequence>
<gene>
    <name evidence="5" type="ORF">CALMAC_LOCUS5414</name>
</gene>
<comment type="similarity">
    <text evidence="1">Belongs to the UPF0545 family.</text>
</comment>
<dbReference type="GO" id="GO:0043083">
    <property type="term" value="C:synaptic cleft"/>
    <property type="evidence" value="ECO:0007669"/>
    <property type="project" value="UniProtKB-SubCell"/>
</dbReference>
<protein>
    <recommendedName>
        <fullName evidence="3">Synaptic plasticity regulator PANTS</fullName>
    </recommendedName>
    <alternativeName>
        <fullName evidence="4">Plasticity-associated neural transcript short</fullName>
    </alternativeName>
</protein>
<evidence type="ECO:0000256" key="4">
    <source>
        <dbReference type="ARBA" id="ARBA00044235"/>
    </source>
</evidence>
<dbReference type="PANTHER" id="PTHR28052:SF1">
    <property type="entry name" value="UPF0545 PROTEIN C22ORF39"/>
    <property type="match status" value="1"/>
</dbReference>
<dbReference type="Pfam" id="PF11326">
    <property type="entry name" value="PANTS-like"/>
    <property type="match status" value="1"/>
</dbReference>
<proteinExistence type="inferred from homology"/>
<dbReference type="OrthoDB" id="5946508at2759"/>
<evidence type="ECO:0000256" key="3">
    <source>
        <dbReference type="ARBA" id="ARBA00044072"/>
    </source>
</evidence>
<name>A0A653C1B1_CALMS</name>
<dbReference type="PANTHER" id="PTHR28052">
    <property type="entry name" value="UPF0545 PROTEIN C22ORF39"/>
    <property type="match status" value="1"/>
</dbReference>
<accession>A0A653C1B1</accession>
<dbReference type="InterPro" id="IPR021475">
    <property type="entry name" value="Pants/Emi1-like"/>
</dbReference>
<organism evidence="5 6">
    <name type="scientific">Callosobruchus maculatus</name>
    <name type="common">Southern cowpea weevil</name>
    <name type="synonym">Pulse bruchid</name>
    <dbReference type="NCBI Taxonomy" id="64391"/>
    <lineage>
        <taxon>Eukaryota</taxon>
        <taxon>Metazoa</taxon>
        <taxon>Ecdysozoa</taxon>
        <taxon>Arthropoda</taxon>
        <taxon>Hexapoda</taxon>
        <taxon>Insecta</taxon>
        <taxon>Pterygota</taxon>
        <taxon>Neoptera</taxon>
        <taxon>Endopterygota</taxon>
        <taxon>Coleoptera</taxon>
        <taxon>Polyphaga</taxon>
        <taxon>Cucujiformia</taxon>
        <taxon>Chrysomeloidea</taxon>
        <taxon>Chrysomelidae</taxon>
        <taxon>Bruchinae</taxon>
        <taxon>Bruchini</taxon>
        <taxon>Callosobruchus</taxon>
    </lineage>
</organism>
<evidence type="ECO:0000256" key="2">
    <source>
        <dbReference type="ARBA" id="ARBA00043942"/>
    </source>
</evidence>
<comment type="subcellular location">
    <subcellularLocation>
        <location evidence="2">Synaptic cleft</location>
    </subcellularLocation>
</comment>
<evidence type="ECO:0000256" key="1">
    <source>
        <dbReference type="ARBA" id="ARBA00006412"/>
    </source>
</evidence>
<keyword evidence="6" id="KW-1185">Reference proteome</keyword>
<dbReference type="AlphaFoldDB" id="A0A653C1B1"/>
<evidence type="ECO:0000313" key="6">
    <source>
        <dbReference type="Proteomes" id="UP000410492"/>
    </source>
</evidence>